<keyword evidence="3" id="KW-1185">Reference proteome</keyword>
<comment type="caution">
    <text evidence="2">The sequence shown here is derived from an EMBL/GenBank/DDBJ whole genome shotgun (WGS) entry which is preliminary data.</text>
</comment>
<evidence type="ECO:0000313" key="2">
    <source>
        <dbReference type="EMBL" id="TCO25715.1"/>
    </source>
</evidence>
<dbReference type="SUPFAM" id="SSF54427">
    <property type="entry name" value="NTF2-like"/>
    <property type="match status" value="2"/>
</dbReference>
<reference evidence="2 3" key="1">
    <citation type="journal article" date="2015" name="Stand. Genomic Sci.">
        <title>Genomic Encyclopedia of Bacterial and Archaeal Type Strains, Phase III: the genomes of soil and plant-associated and newly described type strains.</title>
        <authorList>
            <person name="Whitman W.B."/>
            <person name="Woyke T."/>
            <person name="Klenk H.P."/>
            <person name="Zhou Y."/>
            <person name="Lilburn T.G."/>
            <person name="Beck B.J."/>
            <person name="De Vos P."/>
            <person name="Vandamme P."/>
            <person name="Eisen J.A."/>
            <person name="Garrity G."/>
            <person name="Hugenholtz P."/>
            <person name="Kyrpides N.C."/>
        </authorList>
    </citation>
    <scope>NUCLEOTIDE SEQUENCE [LARGE SCALE GENOMIC DNA]</scope>
    <source>
        <strain evidence="2 3">VKM Ac-2538</strain>
    </source>
</reference>
<dbReference type="Pfam" id="PF12680">
    <property type="entry name" value="SnoaL_2"/>
    <property type="match status" value="1"/>
</dbReference>
<dbReference type="EMBL" id="SLWM01000004">
    <property type="protein sequence ID" value="TCO25715.1"/>
    <property type="molecule type" value="Genomic_DNA"/>
</dbReference>
<dbReference type="InterPro" id="IPR032710">
    <property type="entry name" value="NTF2-like_dom_sf"/>
</dbReference>
<accession>A0ABY2BQA6</accession>
<gene>
    <name evidence="2" type="ORF">EV644_104219</name>
</gene>
<dbReference type="Gene3D" id="3.10.450.50">
    <property type="match status" value="2"/>
</dbReference>
<protein>
    <submittedName>
        <fullName evidence="2">SnoaL-like protein</fullName>
    </submittedName>
</protein>
<sequence>MPDLFSARALERLLEKRRRAEVVAVPFFDGLLSGELDALLESFAGEPLLHHPVLGRIQGRQAFEAYVAEMNVWFAEHEVSIEDGGHVVLETRGFEEVVLHIDGGAVALPLAIVADHPHDGRLTELRIYYSSWPVTGRHAVRPPLLQSDSTVRTSGVIAEYQSALAAGDVDAIVSTFEADGYAREPAGDPYRHSGTRGLRTFYEQLFSNGGGIPLEHCSVADDGHTCALEYNVTRWGKTDLPPQAGVAVYARGPSGKLAAARIYDDVDPPL</sequence>
<dbReference type="InterPro" id="IPR037401">
    <property type="entry name" value="SnoaL-like"/>
</dbReference>
<evidence type="ECO:0000313" key="3">
    <source>
        <dbReference type="Proteomes" id="UP000295818"/>
    </source>
</evidence>
<organism evidence="2 3">
    <name type="scientific">Kribbella orskensis</name>
    <dbReference type="NCBI Taxonomy" id="2512216"/>
    <lineage>
        <taxon>Bacteria</taxon>
        <taxon>Bacillati</taxon>
        <taxon>Actinomycetota</taxon>
        <taxon>Actinomycetes</taxon>
        <taxon>Propionibacteriales</taxon>
        <taxon>Kribbellaceae</taxon>
        <taxon>Kribbella</taxon>
    </lineage>
</organism>
<proteinExistence type="predicted"/>
<evidence type="ECO:0000259" key="1">
    <source>
        <dbReference type="Pfam" id="PF12680"/>
    </source>
</evidence>
<dbReference type="Proteomes" id="UP000295818">
    <property type="component" value="Unassembled WGS sequence"/>
</dbReference>
<name>A0ABY2BQA6_9ACTN</name>
<feature type="domain" description="SnoaL-like" evidence="1">
    <location>
        <begin position="159"/>
        <end position="234"/>
    </location>
</feature>